<keyword evidence="2" id="KW-1185">Reference proteome</keyword>
<accession>A0AAD6LMJ4</accession>
<gene>
    <name evidence="1" type="ORF">NC653_034278</name>
</gene>
<dbReference type="EMBL" id="JAQIZT010000015">
    <property type="protein sequence ID" value="KAJ6969691.1"/>
    <property type="molecule type" value="Genomic_DNA"/>
</dbReference>
<evidence type="ECO:0000313" key="2">
    <source>
        <dbReference type="Proteomes" id="UP001164929"/>
    </source>
</evidence>
<protein>
    <submittedName>
        <fullName evidence="1">Uncharacterized protein</fullName>
    </submittedName>
</protein>
<reference evidence="1" key="1">
    <citation type="journal article" date="2023" name="Mol. Ecol. Resour.">
        <title>Chromosome-level genome assembly of a triploid poplar Populus alba 'Berolinensis'.</title>
        <authorList>
            <person name="Chen S."/>
            <person name="Yu Y."/>
            <person name="Wang X."/>
            <person name="Wang S."/>
            <person name="Zhang T."/>
            <person name="Zhou Y."/>
            <person name="He R."/>
            <person name="Meng N."/>
            <person name="Wang Y."/>
            <person name="Liu W."/>
            <person name="Liu Z."/>
            <person name="Liu J."/>
            <person name="Guo Q."/>
            <person name="Huang H."/>
            <person name="Sederoff R.R."/>
            <person name="Wang G."/>
            <person name="Qu G."/>
            <person name="Chen S."/>
        </authorList>
    </citation>
    <scope>NUCLEOTIDE SEQUENCE</scope>
    <source>
        <strain evidence="1">SC-2020</strain>
    </source>
</reference>
<name>A0AAD6LMJ4_9ROSI</name>
<comment type="caution">
    <text evidence="1">The sequence shown here is derived from an EMBL/GenBank/DDBJ whole genome shotgun (WGS) entry which is preliminary data.</text>
</comment>
<dbReference type="AlphaFoldDB" id="A0AAD6LMJ4"/>
<sequence>MRGERMMGQRQCAGGFRWIQKIFSPERKEESGRNLVGRDTVFKVSMQPHKFGGGIFMAASKLYS</sequence>
<evidence type="ECO:0000313" key="1">
    <source>
        <dbReference type="EMBL" id="KAJ6969691.1"/>
    </source>
</evidence>
<organism evidence="1 2">
    <name type="scientific">Populus alba x Populus x berolinensis</name>
    <dbReference type="NCBI Taxonomy" id="444605"/>
    <lineage>
        <taxon>Eukaryota</taxon>
        <taxon>Viridiplantae</taxon>
        <taxon>Streptophyta</taxon>
        <taxon>Embryophyta</taxon>
        <taxon>Tracheophyta</taxon>
        <taxon>Spermatophyta</taxon>
        <taxon>Magnoliopsida</taxon>
        <taxon>eudicotyledons</taxon>
        <taxon>Gunneridae</taxon>
        <taxon>Pentapetalae</taxon>
        <taxon>rosids</taxon>
        <taxon>fabids</taxon>
        <taxon>Malpighiales</taxon>
        <taxon>Salicaceae</taxon>
        <taxon>Saliceae</taxon>
        <taxon>Populus</taxon>
    </lineage>
</organism>
<proteinExistence type="predicted"/>
<dbReference type="Proteomes" id="UP001164929">
    <property type="component" value="Chromosome 15"/>
</dbReference>